<evidence type="ECO:0000313" key="1">
    <source>
        <dbReference type="EMBL" id="KIK33223.1"/>
    </source>
</evidence>
<dbReference type="HOGENOM" id="CLU_2943390_0_0_1"/>
<proteinExistence type="predicted"/>
<reference evidence="2" key="2">
    <citation type="submission" date="2015-01" db="EMBL/GenBank/DDBJ databases">
        <title>Evolutionary Origins and Diversification of the Mycorrhizal Mutualists.</title>
        <authorList>
            <consortium name="DOE Joint Genome Institute"/>
            <consortium name="Mycorrhizal Genomics Consortium"/>
            <person name="Kohler A."/>
            <person name="Kuo A."/>
            <person name="Nagy L.G."/>
            <person name="Floudas D."/>
            <person name="Copeland A."/>
            <person name="Barry K.W."/>
            <person name="Cichocki N."/>
            <person name="Veneault-Fourrey C."/>
            <person name="LaButti K."/>
            <person name="Lindquist E.A."/>
            <person name="Lipzen A."/>
            <person name="Lundell T."/>
            <person name="Morin E."/>
            <person name="Murat C."/>
            <person name="Riley R."/>
            <person name="Ohm R."/>
            <person name="Sun H."/>
            <person name="Tunlid A."/>
            <person name="Henrissat B."/>
            <person name="Grigoriev I.V."/>
            <person name="Hibbett D.S."/>
            <person name="Martin F."/>
        </authorList>
    </citation>
    <scope>NUCLEOTIDE SEQUENCE [LARGE SCALE GENOMIC DNA]</scope>
    <source>
        <strain evidence="2">UH-Slu-Lm8-n1</strain>
    </source>
</reference>
<protein>
    <submittedName>
        <fullName evidence="1">Uncharacterized protein</fullName>
    </submittedName>
</protein>
<dbReference type="EMBL" id="KN835992">
    <property type="protein sequence ID" value="KIK33223.1"/>
    <property type="molecule type" value="Genomic_DNA"/>
</dbReference>
<keyword evidence="2" id="KW-1185">Reference proteome</keyword>
<organism evidence="1 2">
    <name type="scientific">Suillus luteus UH-Slu-Lm8-n1</name>
    <dbReference type="NCBI Taxonomy" id="930992"/>
    <lineage>
        <taxon>Eukaryota</taxon>
        <taxon>Fungi</taxon>
        <taxon>Dikarya</taxon>
        <taxon>Basidiomycota</taxon>
        <taxon>Agaricomycotina</taxon>
        <taxon>Agaricomycetes</taxon>
        <taxon>Agaricomycetidae</taxon>
        <taxon>Boletales</taxon>
        <taxon>Suillineae</taxon>
        <taxon>Suillaceae</taxon>
        <taxon>Suillus</taxon>
    </lineage>
</organism>
<evidence type="ECO:0000313" key="2">
    <source>
        <dbReference type="Proteomes" id="UP000054485"/>
    </source>
</evidence>
<gene>
    <name evidence="1" type="ORF">CY34DRAFT_813783</name>
</gene>
<dbReference type="AlphaFoldDB" id="A0A0D0AMG9"/>
<sequence>MKMSGLRRIDACLSPDDNAWLRSEAVNSSISETTNARRCLSLEEIYRQVFSQRAQVSILD</sequence>
<accession>A0A0D0AMG9</accession>
<dbReference type="InParanoid" id="A0A0D0AMG9"/>
<dbReference type="Proteomes" id="UP000054485">
    <property type="component" value="Unassembled WGS sequence"/>
</dbReference>
<reference evidence="1 2" key="1">
    <citation type="submission" date="2014-04" db="EMBL/GenBank/DDBJ databases">
        <authorList>
            <consortium name="DOE Joint Genome Institute"/>
            <person name="Kuo A."/>
            <person name="Ruytinx J."/>
            <person name="Rineau F."/>
            <person name="Colpaert J."/>
            <person name="Kohler A."/>
            <person name="Nagy L.G."/>
            <person name="Floudas D."/>
            <person name="Copeland A."/>
            <person name="Barry K.W."/>
            <person name="Cichocki N."/>
            <person name="Veneault-Fourrey C."/>
            <person name="LaButti K."/>
            <person name="Lindquist E.A."/>
            <person name="Lipzen A."/>
            <person name="Lundell T."/>
            <person name="Morin E."/>
            <person name="Murat C."/>
            <person name="Sun H."/>
            <person name="Tunlid A."/>
            <person name="Henrissat B."/>
            <person name="Grigoriev I.V."/>
            <person name="Hibbett D.S."/>
            <person name="Martin F."/>
            <person name="Nordberg H.P."/>
            <person name="Cantor M.N."/>
            <person name="Hua S.X."/>
        </authorList>
    </citation>
    <scope>NUCLEOTIDE SEQUENCE [LARGE SCALE GENOMIC DNA]</scope>
    <source>
        <strain evidence="1 2">UH-Slu-Lm8-n1</strain>
    </source>
</reference>
<name>A0A0D0AMG9_9AGAM</name>